<dbReference type="RefSeq" id="WP_070999888.1">
    <property type="nucleotide sequence ID" value="NZ_JBEPNV010000001.1"/>
</dbReference>
<dbReference type="Pfam" id="PF08352">
    <property type="entry name" value="oligo_HPY"/>
    <property type="match status" value="2"/>
</dbReference>
<evidence type="ECO:0000256" key="5">
    <source>
        <dbReference type="ARBA" id="ARBA00022741"/>
    </source>
</evidence>
<gene>
    <name evidence="9" type="ORF">ABIC20_004380</name>
</gene>
<organism evidence="9 10">
    <name type="scientific">Methylobacterium radiotolerans</name>
    <dbReference type="NCBI Taxonomy" id="31998"/>
    <lineage>
        <taxon>Bacteria</taxon>
        <taxon>Pseudomonadati</taxon>
        <taxon>Pseudomonadota</taxon>
        <taxon>Alphaproteobacteria</taxon>
        <taxon>Hyphomicrobiales</taxon>
        <taxon>Methylobacteriaceae</taxon>
        <taxon>Methylobacterium</taxon>
    </lineage>
</organism>
<dbReference type="SMART" id="SM00382">
    <property type="entry name" value="AAA"/>
    <property type="match status" value="2"/>
</dbReference>
<evidence type="ECO:0000256" key="4">
    <source>
        <dbReference type="ARBA" id="ARBA00022475"/>
    </source>
</evidence>
<evidence type="ECO:0000259" key="8">
    <source>
        <dbReference type="PROSITE" id="PS50893"/>
    </source>
</evidence>
<dbReference type="Proteomes" id="UP001549119">
    <property type="component" value="Unassembled WGS sequence"/>
</dbReference>
<dbReference type="NCBIfam" id="NF007739">
    <property type="entry name" value="PRK10419.1"/>
    <property type="match status" value="2"/>
</dbReference>
<evidence type="ECO:0000256" key="2">
    <source>
        <dbReference type="ARBA" id="ARBA00005417"/>
    </source>
</evidence>
<comment type="subcellular location">
    <subcellularLocation>
        <location evidence="1">Cell inner membrane</location>
        <topology evidence="1">Peripheral membrane protein</topology>
    </subcellularLocation>
</comment>
<dbReference type="NCBIfam" id="NF008453">
    <property type="entry name" value="PRK11308.1"/>
    <property type="match status" value="2"/>
</dbReference>
<name>A0ABV2NKP5_9HYPH</name>
<dbReference type="PROSITE" id="PS50893">
    <property type="entry name" value="ABC_TRANSPORTER_2"/>
    <property type="match status" value="2"/>
</dbReference>
<evidence type="ECO:0000313" key="9">
    <source>
        <dbReference type="EMBL" id="MET3867071.1"/>
    </source>
</evidence>
<dbReference type="EMBL" id="JBEPNW010000002">
    <property type="protein sequence ID" value="MET3867071.1"/>
    <property type="molecule type" value="Genomic_DNA"/>
</dbReference>
<protein>
    <submittedName>
        <fullName evidence="9">Peptide/nickel transport system ATP-binding protein</fullName>
    </submittedName>
</protein>
<feature type="domain" description="ABC transporter" evidence="8">
    <location>
        <begin position="293"/>
        <end position="541"/>
    </location>
</feature>
<dbReference type="GO" id="GO:0005524">
    <property type="term" value="F:ATP binding"/>
    <property type="evidence" value="ECO:0007669"/>
    <property type="project" value="UniProtKB-KW"/>
</dbReference>
<keyword evidence="5" id="KW-0547">Nucleotide-binding</keyword>
<accession>A0ABV2NKP5</accession>
<dbReference type="SUPFAM" id="SSF52540">
    <property type="entry name" value="P-loop containing nucleoside triphosphate hydrolases"/>
    <property type="match status" value="2"/>
</dbReference>
<comment type="similarity">
    <text evidence="2">Belongs to the ABC transporter superfamily.</text>
</comment>
<dbReference type="PANTHER" id="PTHR43297:SF2">
    <property type="entry name" value="DIPEPTIDE TRANSPORT ATP-BINDING PROTEIN DPPD"/>
    <property type="match status" value="1"/>
</dbReference>
<dbReference type="Pfam" id="PF00005">
    <property type="entry name" value="ABC_tran"/>
    <property type="match status" value="2"/>
</dbReference>
<evidence type="ECO:0000256" key="3">
    <source>
        <dbReference type="ARBA" id="ARBA00022448"/>
    </source>
</evidence>
<dbReference type="InterPro" id="IPR050388">
    <property type="entry name" value="ABC_Ni/Peptide_Import"/>
</dbReference>
<evidence type="ECO:0000256" key="1">
    <source>
        <dbReference type="ARBA" id="ARBA00004417"/>
    </source>
</evidence>
<dbReference type="PANTHER" id="PTHR43297">
    <property type="entry name" value="OLIGOPEPTIDE TRANSPORT ATP-BINDING PROTEIN APPD"/>
    <property type="match status" value="1"/>
</dbReference>
<dbReference type="InterPro" id="IPR003439">
    <property type="entry name" value="ABC_transporter-like_ATP-bd"/>
</dbReference>
<keyword evidence="10" id="KW-1185">Reference proteome</keyword>
<comment type="caution">
    <text evidence="9">The sequence shown here is derived from an EMBL/GenBank/DDBJ whole genome shotgun (WGS) entry which is preliminary data.</text>
</comment>
<reference evidence="9 10" key="1">
    <citation type="submission" date="2024-06" db="EMBL/GenBank/DDBJ databases">
        <title>Genomics of switchgrass bacterial isolates.</title>
        <authorList>
            <person name="Shade A."/>
        </authorList>
    </citation>
    <scope>NUCLEOTIDE SEQUENCE [LARGE SCALE GENOMIC DNA]</scope>
    <source>
        <strain evidence="9 10">PvP084</strain>
    </source>
</reference>
<dbReference type="PROSITE" id="PS00211">
    <property type="entry name" value="ABC_TRANSPORTER_1"/>
    <property type="match status" value="2"/>
</dbReference>
<evidence type="ECO:0000256" key="7">
    <source>
        <dbReference type="ARBA" id="ARBA00023136"/>
    </source>
</evidence>
<evidence type="ECO:0000256" key="6">
    <source>
        <dbReference type="ARBA" id="ARBA00022840"/>
    </source>
</evidence>
<sequence>MTVAPRNHAPQNHAPGEPVLVVEKLAVALPSGADRPYAVDRVSLTLRAGEILCIVGESGSGKSMSANAAMGLLPETVRLVGGRILLGGTDLLTLDEAELYAMRGRRIAMIFQEPMTALNPLMRIEAQIAEVFAAHGLLTPRTRRSRALELLAEVGLPDPARAAAAYPFQLSGGQRQRVMIAMALALEPQVLIADEPTTALDVTTQAQILRLIRDLQARRGMAVMFITHDFGVVAEIADRVAVMQHGRIVEEGRAADVLERPQHPYTAKLIAAIPDMEAGAGRAARAAPRDSVLDVEGLTKSYTLGGGLFRAPRTVAAVRDVTFTLVRGETLGIVGESGSGKSSVGRCLVRLQDPDGGRVRLGGIDMAGLSGEALRQARRRIQMVFQDPYGSLNPRVRVGRAIADGPIAYGEDVGTALKAASALLERVGLDASAADRYPHEFSGGQRQRIGIARALALKPEIIVADEAVSALDVSIQAQILDLLDELKRELHLSLLFITHDLRVAAKICDRVMVMEKGAVVEIGPGPEIFSNPREPYTRSLVAAIPGRRPRTTPLEAPASAPSASVSLASVSLAPVPLPAAIRTPV</sequence>
<dbReference type="InterPro" id="IPR027417">
    <property type="entry name" value="P-loop_NTPase"/>
</dbReference>
<keyword evidence="4" id="KW-1003">Cell membrane</keyword>
<keyword evidence="6 9" id="KW-0067">ATP-binding</keyword>
<dbReference type="CDD" id="cd03257">
    <property type="entry name" value="ABC_NikE_OppD_transporters"/>
    <property type="match status" value="2"/>
</dbReference>
<keyword evidence="3" id="KW-0813">Transport</keyword>
<dbReference type="Gene3D" id="3.40.50.300">
    <property type="entry name" value="P-loop containing nucleotide triphosphate hydrolases"/>
    <property type="match status" value="2"/>
</dbReference>
<dbReference type="InterPro" id="IPR013563">
    <property type="entry name" value="Oligopep_ABC_C"/>
</dbReference>
<dbReference type="InterPro" id="IPR017871">
    <property type="entry name" value="ABC_transporter-like_CS"/>
</dbReference>
<feature type="domain" description="ABC transporter" evidence="8">
    <location>
        <begin position="20"/>
        <end position="270"/>
    </location>
</feature>
<evidence type="ECO:0000313" key="10">
    <source>
        <dbReference type="Proteomes" id="UP001549119"/>
    </source>
</evidence>
<dbReference type="InterPro" id="IPR003593">
    <property type="entry name" value="AAA+_ATPase"/>
</dbReference>
<keyword evidence="7" id="KW-0472">Membrane</keyword>
<proteinExistence type="inferred from homology"/>